<dbReference type="EMBL" id="BPLF01000003">
    <property type="protein sequence ID" value="GIX64292.1"/>
    <property type="molecule type" value="Genomic_DNA"/>
</dbReference>
<gene>
    <name evidence="4" type="ORF">BcabD6B2_37270</name>
</gene>
<reference evidence="4 5" key="1">
    <citation type="submission" date="2021-06" db="EMBL/GenBank/DDBJ databases">
        <title>Genome sequence of Babesia caballi.</title>
        <authorList>
            <person name="Yamagishi J."/>
            <person name="Kidaka T."/>
            <person name="Ochi A."/>
        </authorList>
    </citation>
    <scope>NUCLEOTIDE SEQUENCE [LARGE SCALE GENOMIC DNA]</scope>
    <source>
        <strain evidence="4">USDA-D6B2</strain>
    </source>
</reference>
<dbReference type="Proteomes" id="UP001497744">
    <property type="component" value="Unassembled WGS sequence"/>
</dbReference>
<dbReference type="GO" id="GO:0008757">
    <property type="term" value="F:S-adenosylmethionine-dependent methyltransferase activity"/>
    <property type="evidence" value="ECO:0007669"/>
    <property type="project" value="TreeGrafter"/>
</dbReference>
<keyword evidence="5" id="KW-1185">Reference proteome</keyword>
<dbReference type="SUPFAM" id="SSF53335">
    <property type="entry name" value="S-adenosyl-L-methionine-dependent methyltransferases"/>
    <property type="match status" value="1"/>
</dbReference>
<dbReference type="AlphaFoldDB" id="A0AAV4LWV3"/>
<proteinExistence type="predicted"/>
<dbReference type="GO" id="GO:0032259">
    <property type="term" value="P:methylation"/>
    <property type="evidence" value="ECO:0007669"/>
    <property type="project" value="UniProtKB-KW"/>
</dbReference>
<evidence type="ECO:0000313" key="5">
    <source>
        <dbReference type="Proteomes" id="UP001497744"/>
    </source>
</evidence>
<evidence type="ECO:0000256" key="3">
    <source>
        <dbReference type="ARBA" id="ARBA00022691"/>
    </source>
</evidence>
<accession>A0AAV4LWV3</accession>
<dbReference type="InterPro" id="IPR052190">
    <property type="entry name" value="Euk-Arch_PrmC-MTase"/>
</dbReference>
<evidence type="ECO:0000256" key="2">
    <source>
        <dbReference type="ARBA" id="ARBA00022679"/>
    </source>
</evidence>
<dbReference type="Gene3D" id="3.40.50.150">
    <property type="entry name" value="Vaccinia Virus protein VP39"/>
    <property type="match status" value="1"/>
</dbReference>
<evidence type="ECO:0000313" key="4">
    <source>
        <dbReference type="EMBL" id="GIX64292.1"/>
    </source>
</evidence>
<protein>
    <submittedName>
        <fullName evidence="4">Hemk methyltransferase family member 2-like protein</fullName>
    </submittedName>
</protein>
<dbReference type="GeneID" id="94195773"/>
<dbReference type="RefSeq" id="XP_067716361.1">
    <property type="nucleotide sequence ID" value="XM_067860260.1"/>
</dbReference>
<evidence type="ECO:0000256" key="1">
    <source>
        <dbReference type="ARBA" id="ARBA00022603"/>
    </source>
</evidence>
<keyword evidence="2" id="KW-0808">Transferase</keyword>
<name>A0AAV4LWV3_BABCB</name>
<dbReference type="GO" id="GO:0035657">
    <property type="term" value="C:eRF1 methyltransferase complex"/>
    <property type="evidence" value="ECO:0007669"/>
    <property type="project" value="TreeGrafter"/>
</dbReference>
<keyword evidence="3" id="KW-0949">S-adenosyl-L-methionine</keyword>
<dbReference type="PANTHER" id="PTHR45875:SF1">
    <property type="entry name" value="METHYLTRANSFERASE N6AMT1"/>
    <property type="match status" value="1"/>
</dbReference>
<dbReference type="InterPro" id="IPR029063">
    <property type="entry name" value="SAM-dependent_MTases_sf"/>
</dbReference>
<comment type="caution">
    <text evidence="4">The sequence shown here is derived from an EMBL/GenBank/DDBJ whole genome shotgun (WGS) entry which is preliminary data.</text>
</comment>
<sequence>MKSCHADADMSDIRVDFDHVESGDYKDTVYSPSQDTFLFADALLLDLDHITNSDIAVALEIGQGNTSIVSHVCFRCGSGYISAYLLKLLAESCKHNGEQRSEVTTNKARNAVKTSAADNTGSCCANPLPFVLTIDINPSANAATMDTMRRNGVEGNADTATTDMFTSLCKRRSKALVDLVMFNPPYVPSGSNDIAPDDIDKAWNGGFMGREVTDRFITSVGVGDHRSFHTPMQMQDYLSPDGTVYLVR</sequence>
<dbReference type="PANTHER" id="PTHR45875">
    <property type="entry name" value="METHYLTRANSFERASE N6AMT1"/>
    <property type="match status" value="1"/>
</dbReference>
<organism evidence="4 5">
    <name type="scientific">Babesia caballi</name>
    <dbReference type="NCBI Taxonomy" id="5871"/>
    <lineage>
        <taxon>Eukaryota</taxon>
        <taxon>Sar</taxon>
        <taxon>Alveolata</taxon>
        <taxon>Apicomplexa</taxon>
        <taxon>Aconoidasida</taxon>
        <taxon>Piroplasmida</taxon>
        <taxon>Babesiidae</taxon>
        <taxon>Babesia</taxon>
    </lineage>
</organism>
<dbReference type="GO" id="GO:0008276">
    <property type="term" value="F:protein methyltransferase activity"/>
    <property type="evidence" value="ECO:0007669"/>
    <property type="project" value="TreeGrafter"/>
</dbReference>
<keyword evidence="1 4" id="KW-0489">Methyltransferase</keyword>